<accession>A0A4U0PXE4</accession>
<dbReference type="OrthoDB" id="8906431at2"/>
<reference evidence="3 4" key="1">
    <citation type="submission" date="2019-04" db="EMBL/GenBank/DDBJ databases">
        <title>Chitiniphilus eburnea sp. nov., a novel chitinolytic bacterium isolated from aquaculture sludge.</title>
        <authorList>
            <person name="Sheng M."/>
        </authorList>
    </citation>
    <scope>NUCLEOTIDE SEQUENCE [LARGE SCALE GENOMIC DNA]</scope>
    <source>
        <strain evidence="3 4">HX-2-15</strain>
    </source>
</reference>
<dbReference type="RefSeq" id="WP_136773565.1">
    <property type="nucleotide sequence ID" value="NZ_CP156074.1"/>
</dbReference>
<evidence type="ECO:0000313" key="3">
    <source>
        <dbReference type="EMBL" id="TJZ73207.1"/>
    </source>
</evidence>
<evidence type="ECO:0000313" key="4">
    <source>
        <dbReference type="Proteomes" id="UP000310016"/>
    </source>
</evidence>
<dbReference type="EMBL" id="SUMF01000011">
    <property type="protein sequence ID" value="TJZ73207.1"/>
    <property type="molecule type" value="Genomic_DNA"/>
</dbReference>
<sequence length="133" mass="14493">MRTVFILAMLALSPCAHAVFKCTDTEGKITFSDLPCAAPGGVGGTQEQVKAKAPPVDIDNAVRLKMETDQYNIQRLYADAAERGLVLKGMSPSHVRRAFGAPDHINDNGGHVQWVYESSGGNTYVYFRNNVVH</sequence>
<keyword evidence="1" id="KW-0732">Signal</keyword>
<feature type="signal peptide" evidence="1">
    <location>
        <begin position="1"/>
        <end position="18"/>
    </location>
</feature>
<keyword evidence="4" id="KW-1185">Reference proteome</keyword>
<organism evidence="3 4">
    <name type="scientific">Chitiniphilus eburneus</name>
    <dbReference type="NCBI Taxonomy" id="2571148"/>
    <lineage>
        <taxon>Bacteria</taxon>
        <taxon>Pseudomonadati</taxon>
        <taxon>Pseudomonadota</taxon>
        <taxon>Betaproteobacteria</taxon>
        <taxon>Neisseriales</taxon>
        <taxon>Chitinibacteraceae</taxon>
        <taxon>Chitiniphilus</taxon>
    </lineage>
</organism>
<dbReference type="Proteomes" id="UP000310016">
    <property type="component" value="Unassembled WGS sequence"/>
</dbReference>
<dbReference type="InterPro" id="IPR025392">
    <property type="entry name" value="DUF4124"/>
</dbReference>
<feature type="chain" id="PRO_5020499127" evidence="1">
    <location>
        <begin position="19"/>
        <end position="133"/>
    </location>
</feature>
<gene>
    <name evidence="3" type="ORF">FAZ21_11355</name>
</gene>
<comment type="caution">
    <text evidence="3">The sequence shown here is derived from an EMBL/GenBank/DDBJ whole genome shotgun (WGS) entry which is preliminary data.</text>
</comment>
<protein>
    <submittedName>
        <fullName evidence="3">DUF4124 domain-containing protein</fullName>
    </submittedName>
</protein>
<proteinExistence type="predicted"/>
<dbReference type="Pfam" id="PF13511">
    <property type="entry name" value="DUF4124"/>
    <property type="match status" value="1"/>
</dbReference>
<feature type="domain" description="DUF4124" evidence="2">
    <location>
        <begin position="7"/>
        <end position="56"/>
    </location>
</feature>
<name>A0A4U0PXE4_9NEIS</name>
<dbReference type="AlphaFoldDB" id="A0A4U0PXE4"/>
<evidence type="ECO:0000256" key="1">
    <source>
        <dbReference type="SAM" id="SignalP"/>
    </source>
</evidence>
<evidence type="ECO:0000259" key="2">
    <source>
        <dbReference type="Pfam" id="PF13511"/>
    </source>
</evidence>